<feature type="region of interest" description="Disordered" evidence="1">
    <location>
        <begin position="119"/>
        <end position="150"/>
    </location>
</feature>
<dbReference type="Proteomes" id="UP000193077">
    <property type="component" value="Unassembled WGS sequence"/>
</dbReference>
<evidence type="ECO:0000256" key="1">
    <source>
        <dbReference type="SAM" id="MobiDB-lite"/>
    </source>
</evidence>
<proteinExistence type="predicted"/>
<accession>A0A1Y5TZC3</accession>
<feature type="region of interest" description="Disordered" evidence="1">
    <location>
        <begin position="173"/>
        <end position="219"/>
    </location>
</feature>
<evidence type="ECO:0000313" key="2">
    <source>
        <dbReference type="EMBL" id="SLN74950.1"/>
    </source>
</evidence>
<evidence type="ECO:0000313" key="3">
    <source>
        <dbReference type="Proteomes" id="UP000193077"/>
    </source>
</evidence>
<dbReference type="AlphaFoldDB" id="A0A1Y5TZC3"/>
<keyword evidence="3" id="KW-1185">Reference proteome</keyword>
<organism evidence="2 3">
    <name type="scientific">Falsiruegeria litorea R37</name>
    <dbReference type="NCBI Taxonomy" id="1200284"/>
    <lineage>
        <taxon>Bacteria</taxon>
        <taxon>Pseudomonadati</taxon>
        <taxon>Pseudomonadota</taxon>
        <taxon>Alphaproteobacteria</taxon>
        <taxon>Rhodobacterales</taxon>
        <taxon>Roseobacteraceae</taxon>
        <taxon>Falsiruegeria</taxon>
    </lineage>
</organism>
<gene>
    <name evidence="2" type="ORF">TRL7639_04567</name>
</gene>
<name>A0A1Y5TZC3_9RHOB</name>
<feature type="compositionally biased region" description="Basic and acidic residues" evidence="1">
    <location>
        <begin position="209"/>
        <end position="219"/>
    </location>
</feature>
<reference evidence="2 3" key="1">
    <citation type="submission" date="2017-03" db="EMBL/GenBank/DDBJ databases">
        <authorList>
            <person name="Afonso C.L."/>
            <person name="Miller P.J."/>
            <person name="Scott M.A."/>
            <person name="Spackman E."/>
            <person name="Goraichik I."/>
            <person name="Dimitrov K.M."/>
            <person name="Suarez D.L."/>
            <person name="Swayne D.E."/>
        </authorList>
    </citation>
    <scope>NUCLEOTIDE SEQUENCE [LARGE SCALE GENOMIC DNA]</scope>
    <source>
        <strain evidence="2 3">CECT 7639</strain>
    </source>
</reference>
<protein>
    <submittedName>
        <fullName evidence="2">Uncharacterized protein</fullName>
    </submittedName>
</protein>
<dbReference type="EMBL" id="FWFO01000017">
    <property type="protein sequence ID" value="SLN74950.1"/>
    <property type="molecule type" value="Genomic_DNA"/>
</dbReference>
<sequence length="219" mass="24741">MDRPRLTAGRQTCAHCRNQPIAQVARCPLEPVDDGLADAVIGQQVPARSHIAPLGLRPDAQGIRPRMDRRIARLIDRQNLSVLDEPALLLNARDGLSRRGATLHQVQGQRAKRRVGHILRGHRPNPGARKRTACGNRRRRRRDRNAKHARICAARHQRERHIFLLLQISSGVNAPQEQRGQTAPCPVSRELLRSRRSRPAIRDGQAPVRPDRWTPDAHL</sequence>